<dbReference type="NCBIfam" id="NF047798">
    <property type="entry name" value="leader_Chryseo"/>
    <property type="match status" value="1"/>
</dbReference>
<gene>
    <name evidence="1" type="ORF">SAMN05421786_105115</name>
</gene>
<proteinExistence type="predicted"/>
<organism evidence="1 2">
    <name type="scientific">Chryseobacterium ureilyticum</name>
    <dbReference type="NCBI Taxonomy" id="373668"/>
    <lineage>
        <taxon>Bacteria</taxon>
        <taxon>Pseudomonadati</taxon>
        <taxon>Bacteroidota</taxon>
        <taxon>Flavobacteriia</taxon>
        <taxon>Flavobacteriales</taxon>
        <taxon>Weeksellaceae</taxon>
        <taxon>Chryseobacterium group</taxon>
        <taxon>Chryseobacterium</taxon>
    </lineage>
</organism>
<dbReference type="Proteomes" id="UP000186744">
    <property type="component" value="Unassembled WGS sequence"/>
</dbReference>
<dbReference type="EMBL" id="FTOL01000005">
    <property type="protein sequence ID" value="SIT09109.1"/>
    <property type="molecule type" value="Genomic_DNA"/>
</dbReference>
<dbReference type="InterPro" id="IPR058074">
    <property type="entry name" value="Bacteriocin-like"/>
</dbReference>
<dbReference type="STRING" id="373668.SAMN05421786_105115"/>
<dbReference type="AlphaFoldDB" id="A0A1N7PFH8"/>
<protein>
    <submittedName>
        <fullName evidence="1">Uncharacterized protein</fullName>
    </submittedName>
</protein>
<evidence type="ECO:0000313" key="2">
    <source>
        <dbReference type="Proteomes" id="UP000186744"/>
    </source>
</evidence>
<evidence type="ECO:0000313" key="1">
    <source>
        <dbReference type="EMBL" id="SIT09109.1"/>
    </source>
</evidence>
<name>A0A1N7PFH8_9FLAO</name>
<keyword evidence="2" id="KW-1185">Reference proteome</keyword>
<accession>A0A1N7PFH8</accession>
<reference evidence="2" key="1">
    <citation type="submission" date="2017-01" db="EMBL/GenBank/DDBJ databases">
        <authorList>
            <person name="Varghese N."/>
            <person name="Submissions S."/>
        </authorList>
    </citation>
    <scope>NUCLEOTIDE SEQUENCE [LARGE SCALE GENOMIC DNA]</scope>
    <source>
        <strain evidence="2">DSM 18017</strain>
    </source>
</reference>
<sequence>MTMKNSNFKKLNREEQKEIKGSLQIKKCRNSTQCDAGECCTGGMCLPSPIIECGPILD</sequence>